<comment type="caution">
    <text evidence="2">The sequence shown here is derived from an EMBL/GenBank/DDBJ whole genome shotgun (WGS) entry which is preliminary data.</text>
</comment>
<dbReference type="Pfam" id="PF08569">
    <property type="entry name" value="Mo25"/>
    <property type="match status" value="1"/>
</dbReference>
<evidence type="ECO:0000313" key="3">
    <source>
        <dbReference type="Proteomes" id="UP000824890"/>
    </source>
</evidence>
<keyword evidence="3" id="KW-1185">Reference proteome</keyword>
<reference evidence="2 3" key="1">
    <citation type="submission" date="2021-05" db="EMBL/GenBank/DDBJ databases">
        <title>Genome Assembly of Synthetic Allotetraploid Brassica napus Reveals Homoeologous Exchanges between Subgenomes.</title>
        <authorList>
            <person name="Davis J.T."/>
        </authorList>
    </citation>
    <scope>NUCLEOTIDE SEQUENCE [LARGE SCALE GENOMIC DNA]</scope>
    <source>
        <strain evidence="3">cv. Da-Ae</strain>
        <tissue evidence="2">Seedling</tissue>
    </source>
</reference>
<dbReference type="InterPro" id="IPR013878">
    <property type="entry name" value="Mo25"/>
</dbReference>
<evidence type="ECO:0000256" key="1">
    <source>
        <dbReference type="ARBA" id="ARBA00011012"/>
    </source>
</evidence>
<dbReference type="Gene3D" id="1.25.10.10">
    <property type="entry name" value="Leucine-rich Repeat Variant"/>
    <property type="match status" value="1"/>
</dbReference>
<comment type="similarity">
    <text evidence="1">Belongs to the Mo25 family.</text>
</comment>
<dbReference type="PANTHER" id="PTHR10182">
    <property type="entry name" value="CALCIUM-BINDING PROTEIN 39-RELATED"/>
    <property type="match status" value="1"/>
</dbReference>
<sequence length="152" mass="17812">MVVWRSLETTRAREKMLSTVDFGCENTLQTCVELSRKVRDFEPKISELVDFSDQHIIQMWFTWAQRDQMFKPVSDGYRCSAIAEFFAAYNSKLLESSNYRTRRQAIKFLGEILLDGSNSVVMTRHVSSRDKATGVFEEIEHEEENNVEEREK</sequence>
<dbReference type="Proteomes" id="UP000824890">
    <property type="component" value="Unassembled WGS sequence"/>
</dbReference>
<dbReference type="InterPro" id="IPR011989">
    <property type="entry name" value="ARM-like"/>
</dbReference>
<proteinExistence type="inferred from homology"/>
<organism evidence="2 3">
    <name type="scientific">Brassica napus</name>
    <name type="common">Rape</name>
    <dbReference type="NCBI Taxonomy" id="3708"/>
    <lineage>
        <taxon>Eukaryota</taxon>
        <taxon>Viridiplantae</taxon>
        <taxon>Streptophyta</taxon>
        <taxon>Embryophyta</taxon>
        <taxon>Tracheophyta</taxon>
        <taxon>Spermatophyta</taxon>
        <taxon>Magnoliopsida</taxon>
        <taxon>eudicotyledons</taxon>
        <taxon>Gunneridae</taxon>
        <taxon>Pentapetalae</taxon>
        <taxon>rosids</taxon>
        <taxon>malvids</taxon>
        <taxon>Brassicales</taxon>
        <taxon>Brassicaceae</taxon>
        <taxon>Brassiceae</taxon>
        <taxon>Brassica</taxon>
    </lineage>
</organism>
<dbReference type="PANTHER" id="PTHR10182:SF12">
    <property type="entry name" value="OS07G0585100 PROTEIN"/>
    <property type="match status" value="1"/>
</dbReference>
<accession>A0ABQ8ECZ7</accession>
<protein>
    <submittedName>
        <fullName evidence="2">Uncharacterized protein</fullName>
    </submittedName>
</protein>
<dbReference type="SUPFAM" id="SSF48371">
    <property type="entry name" value="ARM repeat"/>
    <property type="match status" value="1"/>
</dbReference>
<dbReference type="InterPro" id="IPR016024">
    <property type="entry name" value="ARM-type_fold"/>
</dbReference>
<dbReference type="EMBL" id="JAGKQM010000002">
    <property type="protein sequence ID" value="KAH0939538.1"/>
    <property type="molecule type" value="Genomic_DNA"/>
</dbReference>
<gene>
    <name evidence="2" type="ORF">HID58_006999</name>
</gene>
<evidence type="ECO:0000313" key="2">
    <source>
        <dbReference type="EMBL" id="KAH0939538.1"/>
    </source>
</evidence>
<name>A0ABQ8ECZ7_BRANA</name>